<dbReference type="EMBL" id="PDJJ01000001">
    <property type="protein sequence ID" value="PFG43353.1"/>
    <property type="molecule type" value="Genomic_DNA"/>
</dbReference>
<name>A0A2A9EXB2_9MICO</name>
<dbReference type="Proteomes" id="UP000224130">
    <property type="component" value="Unassembled WGS sequence"/>
</dbReference>
<protein>
    <submittedName>
        <fullName evidence="1">Uncharacterized protein</fullName>
    </submittedName>
</protein>
<keyword evidence="2" id="KW-1185">Reference proteome</keyword>
<evidence type="ECO:0000313" key="2">
    <source>
        <dbReference type="Proteomes" id="UP000224130"/>
    </source>
</evidence>
<accession>A0A2A9EXB2</accession>
<gene>
    <name evidence="1" type="ORF">ATJ88_2039</name>
</gene>
<organism evidence="1 2">
    <name type="scientific">Isoptericola jiangsuensis</name>
    <dbReference type="NCBI Taxonomy" id="548579"/>
    <lineage>
        <taxon>Bacteria</taxon>
        <taxon>Bacillati</taxon>
        <taxon>Actinomycetota</taxon>
        <taxon>Actinomycetes</taxon>
        <taxon>Micrococcales</taxon>
        <taxon>Promicromonosporaceae</taxon>
        <taxon>Isoptericola</taxon>
    </lineage>
</organism>
<reference evidence="1 2" key="1">
    <citation type="submission" date="2017-10" db="EMBL/GenBank/DDBJ databases">
        <title>Sequencing the genomes of 1000 actinobacteria strains.</title>
        <authorList>
            <person name="Klenk H.-P."/>
        </authorList>
    </citation>
    <scope>NUCLEOTIDE SEQUENCE [LARGE SCALE GENOMIC DNA]</scope>
    <source>
        <strain evidence="1 2">DSM 21863</strain>
    </source>
</reference>
<evidence type="ECO:0000313" key="1">
    <source>
        <dbReference type="EMBL" id="PFG43353.1"/>
    </source>
</evidence>
<comment type="caution">
    <text evidence="1">The sequence shown here is derived from an EMBL/GenBank/DDBJ whole genome shotgun (WGS) entry which is preliminary data.</text>
</comment>
<proteinExistence type="predicted"/>
<dbReference type="AlphaFoldDB" id="A0A2A9EXB2"/>
<sequence length="102" mass="12022">MQIRVANEYSVTWPLWGPDGMLCPGDLEIDPQLRAMILDWAQWFNRDYHYLTGWPSREDMERHRADGRTIVANLQSEFGREHVVILDYWETNFRNDGGGQLP</sequence>